<dbReference type="OrthoDB" id="448280at2759"/>
<dbReference type="AlphaFoldDB" id="A0A4U0UG00"/>
<evidence type="ECO:0000256" key="8">
    <source>
        <dbReference type="RuleBase" id="RU362088"/>
    </source>
</evidence>
<keyword evidence="3 8" id="KW-0813">Transport</keyword>
<dbReference type="EMBL" id="NAJL01000001">
    <property type="protein sequence ID" value="TKA34267.1"/>
    <property type="molecule type" value="Genomic_DNA"/>
</dbReference>
<evidence type="ECO:0000256" key="1">
    <source>
        <dbReference type="ARBA" id="ARBA00004141"/>
    </source>
</evidence>
<sequence length="452" mass="49399">MADNQYLSNPTSVNLDTADPRDVICYMNRSDQTYSGSLGVHVSAIFVVFFVSTTFTFFPVVATNVPKIKIPLYVYLFARYFGAGVIIATAFIHLLDPAYDEIGPVTCVGMTGGWAQFSWPPAIAMASAMLVFLLDFGAERYVEKKYGFMHGSTGGQQPGGAKHASMDAAMLTYSMSHRPSGIANHHQSHQFLHSGDQDGTAPDRLETKRHDDVEATSIDIEKEHAAETSFKQQIAAFLILEFGVIFHSVIIGLTLGTAGDEFGTLYPVVVFHQTFEGLGIGARLSAIGFPRRVRWMPWVLCAVYGLTTPISIAIGLGVRHTYNPGSDTASIVSGVLDATSAGILLFTGFVELLARDFLFNPDRTHDDKQLAFMVCSVMLGAGIMALLGDLRNRAVEKQHADFYLRQMGISPASPAMAAIKLGKMLQRRRYDRVAWTTALYAIEMRGVGVSRV</sequence>
<evidence type="ECO:0000256" key="6">
    <source>
        <dbReference type="ARBA" id="ARBA00023065"/>
    </source>
</evidence>
<keyword evidence="4 8" id="KW-0812">Transmembrane</keyword>
<dbReference type="GO" id="GO:0071578">
    <property type="term" value="P:zinc ion import across plasma membrane"/>
    <property type="evidence" value="ECO:0007669"/>
    <property type="project" value="TreeGrafter"/>
</dbReference>
<dbReference type="InterPro" id="IPR004698">
    <property type="entry name" value="Zn/Fe_permease_fun/pln"/>
</dbReference>
<feature type="transmembrane region" description="Helical" evidence="8">
    <location>
        <begin position="370"/>
        <end position="390"/>
    </location>
</feature>
<evidence type="ECO:0000256" key="5">
    <source>
        <dbReference type="ARBA" id="ARBA00022989"/>
    </source>
</evidence>
<protein>
    <submittedName>
        <fullName evidence="9">Uncharacterized protein</fullName>
    </submittedName>
</protein>
<evidence type="ECO:0000313" key="10">
    <source>
        <dbReference type="Proteomes" id="UP000308549"/>
    </source>
</evidence>
<keyword evidence="6 8" id="KW-0406">Ion transport</keyword>
<gene>
    <name evidence="9" type="ORF">B0A50_00247</name>
</gene>
<organism evidence="9 10">
    <name type="scientific">Salinomyces thailandicus</name>
    <dbReference type="NCBI Taxonomy" id="706561"/>
    <lineage>
        <taxon>Eukaryota</taxon>
        <taxon>Fungi</taxon>
        <taxon>Dikarya</taxon>
        <taxon>Ascomycota</taxon>
        <taxon>Pezizomycotina</taxon>
        <taxon>Dothideomycetes</taxon>
        <taxon>Dothideomycetidae</taxon>
        <taxon>Mycosphaerellales</taxon>
        <taxon>Teratosphaeriaceae</taxon>
        <taxon>Salinomyces</taxon>
    </lineage>
</organism>
<evidence type="ECO:0000256" key="2">
    <source>
        <dbReference type="ARBA" id="ARBA00006939"/>
    </source>
</evidence>
<comment type="subcellular location">
    <subcellularLocation>
        <location evidence="1 8">Membrane</location>
        <topology evidence="1 8">Multi-pass membrane protein</topology>
    </subcellularLocation>
</comment>
<reference evidence="9 10" key="1">
    <citation type="submission" date="2017-03" db="EMBL/GenBank/DDBJ databases">
        <title>Genomes of endolithic fungi from Antarctica.</title>
        <authorList>
            <person name="Coleine C."/>
            <person name="Masonjones S."/>
            <person name="Stajich J.E."/>
        </authorList>
    </citation>
    <scope>NUCLEOTIDE SEQUENCE [LARGE SCALE GENOMIC DNA]</scope>
    <source>
        <strain evidence="9 10">CCFEE 6315</strain>
    </source>
</reference>
<comment type="caution">
    <text evidence="8">Lacks conserved residue(s) required for the propagation of feature annotation.</text>
</comment>
<evidence type="ECO:0000256" key="7">
    <source>
        <dbReference type="ARBA" id="ARBA00023136"/>
    </source>
</evidence>
<comment type="similarity">
    <text evidence="2 8">Belongs to the ZIP transporter (TC 2.A.5) family.</text>
</comment>
<evidence type="ECO:0000256" key="4">
    <source>
        <dbReference type="ARBA" id="ARBA00022692"/>
    </source>
</evidence>
<name>A0A4U0UG00_9PEZI</name>
<feature type="transmembrane region" description="Helical" evidence="8">
    <location>
        <begin position="298"/>
        <end position="318"/>
    </location>
</feature>
<feature type="transmembrane region" description="Helical" evidence="8">
    <location>
        <begin position="38"/>
        <end position="60"/>
    </location>
</feature>
<dbReference type="Pfam" id="PF02535">
    <property type="entry name" value="Zip"/>
    <property type="match status" value="1"/>
</dbReference>
<dbReference type="GO" id="GO:0000006">
    <property type="term" value="F:high-affinity zinc transmembrane transporter activity"/>
    <property type="evidence" value="ECO:0007669"/>
    <property type="project" value="TreeGrafter"/>
</dbReference>
<feature type="transmembrane region" description="Helical" evidence="8">
    <location>
        <begin position="72"/>
        <end position="94"/>
    </location>
</feature>
<dbReference type="NCBIfam" id="TIGR00820">
    <property type="entry name" value="zip"/>
    <property type="match status" value="1"/>
</dbReference>
<dbReference type="PANTHER" id="PTHR11040:SF32">
    <property type="entry name" value="ZINC-REGULATED TRANSPORTER 1"/>
    <property type="match status" value="1"/>
</dbReference>
<feature type="transmembrane region" description="Helical" evidence="8">
    <location>
        <begin position="234"/>
        <end position="258"/>
    </location>
</feature>
<keyword evidence="7 8" id="KW-0472">Membrane</keyword>
<dbReference type="GO" id="GO:0005886">
    <property type="term" value="C:plasma membrane"/>
    <property type="evidence" value="ECO:0007669"/>
    <property type="project" value="TreeGrafter"/>
</dbReference>
<evidence type="ECO:0000313" key="9">
    <source>
        <dbReference type="EMBL" id="TKA34267.1"/>
    </source>
</evidence>
<keyword evidence="5 8" id="KW-1133">Transmembrane helix</keyword>
<dbReference type="Proteomes" id="UP000308549">
    <property type="component" value="Unassembled WGS sequence"/>
</dbReference>
<evidence type="ECO:0000256" key="3">
    <source>
        <dbReference type="ARBA" id="ARBA00022448"/>
    </source>
</evidence>
<feature type="transmembrane region" description="Helical" evidence="8">
    <location>
        <begin position="114"/>
        <end position="136"/>
    </location>
</feature>
<proteinExistence type="inferred from homology"/>
<comment type="caution">
    <text evidence="9">The sequence shown here is derived from an EMBL/GenBank/DDBJ whole genome shotgun (WGS) entry which is preliminary data.</text>
</comment>
<keyword evidence="10" id="KW-1185">Reference proteome</keyword>
<feature type="transmembrane region" description="Helical" evidence="8">
    <location>
        <begin position="338"/>
        <end position="358"/>
    </location>
</feature>
<accession>A0A4U0UG00</accession>
<dbReference type="InterPro" id="IPR003689">
    <property type="entry name" value="ZIP"/>
</dbReference>
<dbReference type="PANTHER" id="PTHR11040">
    <property type="entry name" value="ZINC/IRON TRANSPORTER"/>
    <property type="match status" value="1"/>
</dbReference>